<reference evidence="2" key="1">
    <citation type="journal article" date="2019" name="Int. J. Syst. Evol. Microbiol.">
        <title>The Global Catalogue of Microorganisms (GCM) 10K type strain sequencing project: providing services to taxonomists for standard genome sequencing and annotation.</title>
        <authorList>
            <consortium name="The Broad Institute Genomics Platform"/>
            <consortium name="The Broad Institute Genome Sequencing Center for Infectious Disease"/>
            <person name="Wu L."/>
            <person name="Ma J."/>
        </authorList>
    </citation>
    <scope>NUCLEOTIDE SEQUENCE [LARGE SCALE GENOMIC DNA]</scope>
    <source>
        <strain evidence="2">NBRC 110107</strain>
    </source>
</reference>
<keyword evidence="2" id="KW-1185">Reference proteome</keyword>
<gene>
    <name evidence="1" type="ORF">GCM10007859_24590</name>
</gene>
<evidence type="ECO:0000313" key="1">
    <source>
        <dbReference type="EMBL" id="GLS02435.1"/>
    </source>
</evidence>
<name>A0ABQ6BMR4_9CAUL</name>
<organism evidence="1 2">
    <name type="scientific">Brevundimonas denitrificans</name>
    <dbReference type="NCBI Taxonomy" id="1443434"/>
    <lineage>
        <taxon>Bacteria</taxon>
        <taxon>Pseudomonadati</taxon>
        <taxon>Pseudomonadota</taxon>
        <taxon>Alphaproteobacteria</taxon>
        <taxon>Caulobacterales</taxon>
        <taxon>Caulobacteraceae</taxon>
        <taxon>Brevundimonas</taxon>
    </lineage>
</organism>
<sequence>MTRQIKPSAGRFAVFYRGAVERLFDNRADAEAYIRAGVFPSVFERRGPSPFRRRS</sequence>
<evidence type="ECO:0008006" key="3">
    <source>
        <dbReference type="Google" id="ProtNLM"/>
    </source>
</evidence>
<comment type="caution">
    <text evidence="1">The sequence shown here is derived from an EMBL/GenBank/DDBJ whole genome shotgun (WGS) entry which is preliminary data.</text>
</comment>
<dbReference type="EMBL" id="BSOY01000069">
    <property type="protein sequence ID" value="GLS02435.1"/>
    <property type="molecule type" value="Genomic_DNA"/>
</dbReference>
<proteinExistence type="predicted"/>
<protein>
    <recommendedName>
        <fullName evidence="3">KTSC domain-containing protein</fullName>
    </recommendedName>
</protein>
<dbReference type="Proteomes" id="UP001156921">
    <property type="component" value="Unassembled WGS sequence"/>
</dbReference>
<accession>A0ABQ6BMR4</accession>
<evidence type="ECO:0000313" key="2">
    <source>
        <dbReference type="Proteomes" id="UP001156921"/>
    </source>
</evidence>